<keyword evidence="2" id="KW-0165">Cleavage on pair of basic residues</keyword>
<dbReference type="Gene3D" id="1.10.100.10">
    <property type="entry name" value="Insulin-like"/>
    <property type="match status" value="1"/>
</dbReference>
<comment type="similarity">
    <text evidence="1">Belongs to the insulin family.</text>
</comment>
<dbReference type="InterPro" id="IPR036438">
    <property type="entry name" value="Insulin-like_sf"/>
</dbReference>
<keyword evidence="3 4" id="KW-0732">Signal</keyword>
<evidence type="ECO:0000256" key="2">
    <source>
        <dbReference type="ARBA" id="ARBA00022685"/>
    </source>
</evidence>
<accession>A0A9E8ABB1</accession>
<dbReference type="GO" id="GO:0005576">
    <property type="term" value="C:extracellular region"/>
    <property type="evidence" value="ECO:0007669"/>
    <property type="project" value="InterPro"/>
</dbReference>
<dbReference type="EMBL" id="OK357446">
    <property type="protein sequence ID" value="UYW66198.1"/>
    <property type="molecule type" value="mRNA"/>
</dbReference>
<dbReference type="InterPro" id="IPR016179">
    <property type="entry name" value="Insulin-like"/>
</dbReference>
<feature type="chain" id="PRO_5039218093" evidence="4">
    <location>
        <begin position="24"/>
        <end position="101"/>
    </location>
</feature>
<dbReference type="InterPro" id="IPR022353">
    <property type="entry name" value="Insulin_CS"/>
</dbReference>
<sequence>MRSQRTISGLILTFFMVLILVYGLPAGSQNESVDTASRYCGLDLMRVLNTLCFQNQHDATGATFGQNEETSHESTSKRRDTLEECCRHGCTAAKIASYCPA</sequence>
<dbReference type="KEGG" id="btab:109037921"/>
<evidence type="ECO:0000259" key="5">
    <source>
        <dbReference type="SMART" id="SM00078"/>
    </source>
</evidence>
<protein>
    <submittedName>
        <fullName evidence="6">Insulin-like 4 protein</fullName>
    </submittedName>
</protein>
<dbReference type="SUPFAM" id="SSF56994">
    <property type="entry name" value="Insulin-like"/>
    <property type="match status" value="1"/>
</dbReference>
<organism evidence="6">
    <name type="scientific">Bemisia tabaci</name>
    <name type="common">Sweetpotato whitefly</name>
    <name type="synonym">Aleurodes tabaci</name>
    <dbReference type="NCBI Taxonomy" id="7038"/>
    <lineage>
        <taxon>Eukaryota</taxon>
        <taxon>Metazoa</taxon>
        <taxon>Ecdysozoa</taxon>
        <taxon>Arthropoda</taxon>
        <taxon>Hexapoda</taxon>
        <taxon>Insecta</taxon>
        <taxon>Pterygota</taxon>
        <taxon>Neoptera</taxon>
        <taxon>Paraneoptera</taxon>
        <taxon>Hemiptera</taxon>
        <taxon>Sternorrhyncha</taxon>
        <taxon>Aleyrodoidea</taxon>
        <taxon>Aleyrodidae</taxon>
        <taxon>Aleyrodinae</taxon>
        <taxon>Bemisia</taxon>
    </lineage>
</organism>
<evidence type="ECO:0000256" key="1">
    <source>
        <dbReference type="ARBA" id="ARBA00009034"/>
    </source>
</evidence>
<name>A0A9E8ABB1_BEMTA</name>
<reference evidence="6" key="1">
    <citation type="submission" date="2021-10" db="EMBL/GenBank/DDBJ databases">
        <authorList>
            <person name="Hu Y."/>
        </authorList>
    </citation>
    <scope>NUCLEOTIDE SEQUENCE</scope>
</reference>
<evidence type="ECO:0000256" key="4">
    <source>
        <dbReference type="SAM" id="SignalP"/>
    </source>
</evidence>
<dbReference type="AlphaFoldDB" id="A0A9E8ABB1"/>
<dbReference type="GO" id="GO:0005179">
    <property type="term" value="F:hormone activity"/>
    <property type="evidence" value="ECO:0007669"/>
    <property type="project" value="InterPro"/>
</dbReference>
<proteinExistence type="evidence at transcript level"/>
<dbReference type="PROSITE" id="PS00262">
    <property type="entry name" value="INSULIN"/>
    <property type="match status" value="1"/>
</dbReference>
<feature type="domain" description="Insulin-like" evidence="5">
    <location>
        <begin position="37"/>
        <end position="99"/>
    </location>
</feature>
<evidence type="ECO:0000313" key="6">
    <source>
        <dbReference type="EMBL" id="UYW66198.1"/>
    </source>
</evidence>
<dbReference type="SMART" id="SM00078">
    <property type="entry name" value="IlGF"/>
    <property type="match status" value="1"/>
</dbReference>
<feature type="signal peptide" evidence="4">
    <location>
        <begin position="1"/>
        <end position="23"/>
    </location>
</feature>
<evidence type="ECO:0000256" key="3">
    <source>
        <dbReference type="ARBA" id="ARBA00022729"/>
    </source>
</evidence>